<dbReference type="PANTHER" id="PTHR13318:SF216">
    <property type="entry name" value="F-BOX DOMAIN CONTAINING PROTEIN"/>
    <property type="match status" value="1"/>
</dbReference>
<proteinExistence type="predicted"/>
<dbReference type="GO" id="GO:0031146">
    <property type="term" value="P:SCF-dependent proteasomal ubiquitin-dependent protein catabolic process"/>
    <property type="evidence" value="ECO:0007669"/>
    <property type="project" value="TreeGrafter"/>
</dbReference>
<dbReference type="STRING" id="888268.A0A1E5V2Z5"/>
<dbReference type="Gene3D" id="3.80.10.10">
    <property type="entry name" value="Ribonuclease Inhibitor"/>
    <property type="match status" value="1"/>
</dbReference>
<dbReference type="PANTHER" id="PTHR13318">
    <property type="entry name" value="PARTNER OF PAIRED, ISOFORM B-RELATED"/>
    <property type="match status" value="1"/>
</dbReference>
<dbReference type="AlphaFoldDB" id="A0A1E5V2Z5"/>
<sequence>MLTQSCPIRDVTHSGANIFDDDGMKALSCARLLESLKLVRCIAITDAGMHHLGCSTSLVNLTLELCDSLTDNGVAEVVRAQKLESLTIEKCSRISRKAVQVAAKNCSLHR</sequence>
<dbReference type="InterPro" id="IPR032675">
    <property type="entry name" value="LRR_dom_sf"/>
</dbReference>
<keyword evidence="3" id="KW-1185">Reference proteome</keyword>
<evidence type="ECO:0000313" key="2">
    <source>
        <dbReference type="EMBL" id="OEL19458.1"/>
    </source>
</evidence>
<name>A0A1E5V2Z5_9POAL</name>
<dbReference type="InterPro" id="IPR057207">
    <property type="entry name" value="FBXL15_LRR"/>
</dbReference>
<accession>A0A1E5V2Z5</accession>
<evidence type="ECO:0000313" key="3">
    <source>
        <dbReference type="Proteomes" id="UP000095767"/>
    </source>
</evidence>
<dbReference type="SMART" id="SM00367">
    <property type="entry name" value="LRR_CC"/>
    <property type="match status" value="3"/>
</dbReference>
<feature type="domain" description="F-box/LRR-repeat protein 15-like leucin rich repeat" evidence="1">
    <location>
        <begin position="14"/>
        <end position="107"/>
    </location>
</feature>
<dbReference type="Proteomes" id="UP000095767">
    <property type="component" value="Unassembled WGS sequence"/>
</dbReference>
<reference evidence="2 3" key="1">
    <citation type="submission" date="2016-09" db="EMBL/GenBank/DDBJ databases">
        <title>The draft genome of Dichanthelium oligosanthes: A C3 panicoid grass species.</title>
        <authorList>
            <person name="Studer A.J."/>
            <person name="Schnable J.C."/>
            <person name="Brutnell T.P."/>
        </authorList>
    </citation>
    <scope>NUCLEOTIDE SEQUENCE [LARGE SCALE GENOMIC DNA]</scope>
    <source>
        <strain evidence="3">cv. Kellogg 1175</strain>
        <tissue evidence="2">Leaf</tissue>
    </source>
</reference>
<dbReference type="InterPro" id="IPR006553">
    <property type="entry name" value="Leu-rich_rpt_Cys-con_subtyp"/>
</dbReference>
<dbReference type="SUPFAM" id="SSF52047">
    <property type="entry name" value="RNI-like"/>
    <property type="match status" value="1"/>
</dbReference>
<dbReference type="GO" id="GO:0019005">
    <property type="term" value="C:SCF ubiquitin ligase complex"/>
    <property type="evidence" value="ECO:0007669"/>
    <property type="project" value="TreeGrafter"/>
</dbReference>
<comment type="caution">
    <text evidence="2">The sequence shown here is derived from an EMBL/GenBank/DDBJ whole genome shotgun (WGS) entry which is preliminary data.</text>
</comment>
<protein>
    <submittedName>
        <fullName evidence="2">F-box/LRR-repeat protein 14</fullName>
    </submittedName>
</protein>
<gene>
    <name evidence="2" type="ORF">BAE44_0019522</name>
</gene>
<dbReference type="OrthoDB" id="681583at2759"/>
<dbReference type="EMBL" id="LWDX02053512">
    <property type="protein sequence ID" value="OEL19458.1"/>
    <property type="molecule type" value="Genomic_DNA"/>
</dbReference>
<dbReference type="Pfam" id="PF25372">
    <property type="entry name" value="DUF7885"/>
    <property type="match status" value="1"/>
</dbReference>
<evidence type="ECO:0000259" key="1">
    <source>
        <dbReference type="Pfam" id="PF25372"/>
    </source>
</evidence>
<organism evidence="2 3">
    <name type="scientific">Dichanthelium oligosanthes</name>
    <dbReference type="NCBI Taxonomy" id="888268"/>
    <lineage>
        <taxon>Eukaryota</taxon>
        <taxon>Viridiplantae</taxon>
        <taxon>Streptophyta</taxon>
        <taxon>Embryophyta</taxon>
        <taxon>Tracheophyta</taxon>
        <taxon>Spermatophyta</taxon>
        <taxon>Magnoliopsida</taxon>
        <taxon>Liliopsida</taxon>
        <taxon>Poales</taxon>
        <taxon>Poaceae</taxon>
        <taxon>PACMAD clade</taxon>
        <taxon>Panicoideae</taxon>
        <taxon>Panicodae</taxon>
        <taxon>Paniceae</taxon>
        <taxon>Dichantheliinae</taxon>
        <taxon>Dichanthelium</taxon>
    </lineage>
</organism>